<keyword evidence="1" id="KW-0472">Membrane</keyword>
<protein>
    <submittedName>
        <fullName evidence="2">ATPase</fullName>
    </submittedName>
</protein>
<keyword evidence="1" id="KW-0812">Transmembrane</keyword>
<gene>
    <name evidence="2" type="ORF">ACFFGV_09230</name>
</gene>
<evidence type="ECO:0000256" key="1">
    <source>
        <dbReference type="SAM" id="Phobius"/>
    </source>
</evidence>
<evidence type="ECO:0000313" key="2">
    <source>
        <dbReference type="EMBL" id="MFC0523746.1"/>
    </source>
</evidence>
<keyword evidence="3" id="KW-1185">Reference proteome</keyword>
<proteinExistence type="predicted"/>
<feature type="transmembrane region" description="Helical" evidence="1">
    <location>
        <begin position="74"/>
        <end position="92"/>
    </location>
</feature>
<dbReference type="EMBL" id="JBHLTP010000007">
    <property type="protein sequence ID" value="MFC0523746.1"/>
    <property type="molecule type" value="Genomic_DNA"/>
</dbReference>
<feature type="transmembrane region" description="Helical" evidence="1">
    <location>
        <begin position="44"/>
        <end position="62"/>
    </location>
</feature>
<sequence length="106" mass="12563">MSFIVPGVISAIVIVVLSSRYKNKDKKDKGFKLNYFALSYRRKLIRTVISAPVVISSAFFLFYSPEFTTMAKMLFIPILLIVFVLQLIYNFYMWKKKEAWRFLFKQ</sequence>
<name>A0ABV6LMV2_9BACI</name>
<evidence type="ECO:0000313" key="3">
    <source>
        <dbReference type="Proteomes" id="UP001589836"/>
    </source>
</evidence>
<dbReference type="RefSeq" id="WP_377346968.1">
    <property type="nucleotide sequence ID" value="NZ_JBHLTP010000007.1"/>
</dbReference>
<reference evidence="2 3" key="1">
    <citation type="submission" date="2024-09" db="EMBL/GenBank/DDBJ databases">
        <authorList>
            <person name="Sun Q."/>
            <person name="Mori K."/>
        </authorList>
    </citation>
    <scope>NUCLEOTIDE SEQUENCE [LARGE SCALE GENOMIC DNA]</scope>
    <source>
        <strain evidence="2 3">NCAIM B.02529</strain>
    </source>
</reference>
<dbReference type="Proteomes" id="UP001589836">
    <property type="component" value="Unassembled WGS sequence"/>
</dbReference>
<keyword evidence="1" id="KW-1133">Transmembrane helix</keyword>
<comment type="caution">
    <text evidence="2">The sequence shown here is derived from an EMBL/GenBank/DDBJ whole genome shotgun (WGS) entry which is preliminary data.</text>
</comment>
<feature type="transmembrane region" description="Helical" evidence="1">
    <location>
        <begin position="6"/>
        <end position="23"/>
    </location>
</feature>
<accession>A0ABV6LMV2</accession>
<organism evidence="2 3">
    <name type="scientific">Pontibacillus salicampi</name>
    <dbReference type="NCBI Taxonomy" id="1449801"/>
    <lineage>
        <taxon>Bacteria</taxon>
        <taxon>Bacillati</taxon>
        <taxon>Bacillota</taxon>
        <taxon>Bacilli</taxon>
        <taxon>Bacillales</taxon>
        <taxon>Bacillaceae</taxon>
        <taxon>Pontibacillus</taxon>
    </lineage>
</organism>